<dbReference type="GO" id="GO:0016020">
    <property type="term" value="C:membrane"/>
    <property type="evidence" value="ECO:0007669"/>
    <property type="project" value="UniProtKB-SubCell"/>
</dbReference>
<proteinExistence type="predicted"/>
<accession>A0ABD3F7D6</accession>
<dbReference type="InterPro" id="IPR005629">
    <property type="entry name" value="Skn1/Kre6/Sbg1"/>
</dbReference>
<dbReference type="AlphaFoldDB" id="A0ABD3F7D6"/>
<keyword evidence="4" id="KW-0961">Cell wall biogenesis/degradation</keyword>
<evidence type="ECO:0000313" key="5">
    <source>
        <dbReference type="EMBL" id="KAL3662204.1"/>
    </source>
</evidence>
<comment type="subcellular location">
    <subcellularLocation>
        <location evidence="1">Membrane</location>
    </subcellularLocation>
</comment>
<protein>
    <submittedName>
        <fullName evidence="5">Uncharacterized protein</fullName>
    </submittedName>
</protein>
<comment type="caution">
    <text evidence="5">The sequence shown here is derived from an EMBL/GenBank/DDBJ whole genome shotgun (WGS) entry which is preliminary data.</text>
</comment>
<keyword evidence="2" id="KW-0472">Membrane</keyword>
<evidence type="ECO:0000256" key="3">
    <source>
        <dbReference type="ARBA" id="ARBA00023180"/>
    </source>
</evidence>
<evidence type="ECO:0000313" key="6">
    <source>
        <dbReference type="Proteomes" id="UP001632037"/>
    </source>
</evidence>
<dbReference type="PANTHER" id="PTHR31361:SF1">
    <property type="entry name" value="BETA-GLUCAN SYNTHESIS-ASSOCIATED PROTEIN KRE6-RELATED"/>
    <property type="match status" value="1"/>
</dbReference>
<name>A0ABD3F7D6_9STRA</name>
<evidence type="ECO:0000256" key="1">
    <source>
        <dbReference type="ARBA" id="ARBA00004370"/>
    </source>
</evidence>
<sequence>MLEVRAQLPGAVTAASGYPDLAMPSQSGINSNGTCYPLLKSYLGAYLRDPDNTDENCESPCNSSTAHELVQLLYGRYLV</sequence>
<dbReference type="GO" id="GO:0071555">
    <property type="term" value="P:cell wall organization"/>
    <property type="evidence" value="ECO:0007669"/>
    <property type="project" value="UniProtKB-KW"/>
</dbReference>
<keyword evidence="6" id="KW-1185">Reference proteome</keyword>
<organism evidence="5 6">
    <name type="scientific">Phytophthora oleae</name>
    <dbReference type="NCBI Taxonomy" id="2107226"/>
    <lineage>
        <taxon>Eukaryota</taxon>
        <taxon>Sar</taxon>
        <taxon>Stramenopiles</taxon>
        <taxon>Oomycota</taxon>
        <taxon>Peronosporomycetes</taxon>
        <taxon>Peronosporales</taxon>
        <taxon>Peronosporaceae</taxon>
        <taxon>Phytophthora</taxon>
    </lineage>
</organism>
<dbReference type="EMBL" id="JBIMZQ010000033">
    <property type="protein sequence ID" value="KAL3662204.1"/>
    <property type="molecule type" value="Genomic_DNA"/>
</dbReference>
<evidence type="ECO:0000256" key="2">
    <source>
        <dbReference type="ARBA" id="ARBA00023136"/>
    </source>
</evidence>
<keyword evidence="3" id="KW-0325">Glycoprotein</keyword>
<reference evidence="5 6" key="1">
    <citation type="submission" date="2024-09" db="EMBL/GenBank/DDBJ databases">
        <title>Genome sequencing and assembly of Phytophthora oleae, isolate VK10A, causative agent of rot of olive drupes.</title>
        <authorList>
            <person name="Conti Taguali S."/>
            <person name="Riolo M."/>
            <person name="La Spada F."/>
            <person name="Cacciola S.O."/>
            <person name="Dionisio G."/>
        </authorList>
    </citation>
    <scope>NUCLEOTIDE SEQUENCE [LARGE SCALE GENOMIC DNA]</scope>
    <source>
        <strain evidence="5 6">VK10A</strain>
    </source>
</reference>
<dbReference type="Proteomes" id="UP001632037">
    <property type="component" value="Unassembled WGS sequence"/>
</dbReference>
<gene>
    <name evidence="5" type="ORF">V7S43_013003</name>
</gene>
<dbReference type="PANTHER" id="PTHR31361">
    <property type="entry name" value="BETA-GLUCAN SYNTHESIS-ASSOCIATED PROTEIN KRE6-RELATED"/>
    <property type="match status" value="1"/>
</dbReference>
<evidence type="ECO:0000256" key="4">
    <source>
        <dbReference type="ARBA" id="ARBA00023316"/>
    </source>
</evidence>